<reference evidence="7 8" key="1">
    <citation type="submission" date="2024-01" db="EMBL/GenBank/DDBJ databases">
        <title>The genomes of 5 underutilized Papilionoideae crops provide insights into root nodulation and disease resistance.</title>
        <authorList>
            <person name="Yuan L."/>
        </authorList>
    </citation>
    <scope>NUCLEOTIDE SEQUENCE [LARGE SCALE GENOMIC DNA]</scope>
    <source>
        <strain evidence="7">LY-2023</strain>
        <tissue evidence="7">Leaf</tissue>
    </source>
</reference>
<dbReference type="GO" id="GO:0005886">
    <property type="term" value="C:plasma membrane"/>
    <property type="evidence" value="ECO:0007669"/>
    <property type="project" value="TreeGrafter"/>
</dbReference>
<sequence>MQVDDMDLPVYEVSTIAKAISNFIIKNKIGEGGFGPVYWLRISFQNVFYSGYMAPEYATDGLFSAKSDVFSFGVLLLEIISGKRSRGYYNQNHSHNLIGYAWKLWKEGRPLKLIDKSLEDTCFVSQILHCIHVSLLCVQQHLEDRPGMSRVLLMLVSEKSDSYAISEKSNFSIKPDQNSGMQKWCSVILCS</sequence>
<dbReference type="InterPro" id="IPR001245">
    <property type="entry name" value="Ser-Thr/Tyr_kinase_cat_dom"/>
</dbReference>
<accession>A0AAN9KIN3</accession>
<dbReference type="PANTHER" id="PTHR27002:SF900">
    <property type="entry name" value="S-LOCUS LECTIN KINASE FAMILY PROTEIN"/>
    <property type="match status" value="1"/>
</dbReference>
<organism evidence="7 8">
    <name type="scientific">Clitoria ternatea</name>
    <name type="common">Butterfly pea</name>
    <dbReference type="NCBI Taxonomy" id="43366"/>
    <lineage>
        <taxon>Eukaryota</taxon>
        <taxon>Viridiplantae</taxon>
        <taxon>Streptophyta</taxon>
        <taxon>Embryophyta</taxon>
        <taxon>Tracheophyta</taxon>
        <taxon>Spermatophyta</taxon>
        <taxon>Magnoliopsida</taxon>
        <taxon>eudicotyledons</taxon>
        <taxon>Gunneridae</taxon>
        <taxon>Pentapetalae</taxon>
        <taxon>rosids</taxon>
        <taxon>fabids</taxon>
        <taxon>Fabales</taxon>
        <taxon>Fabaceae</taxon>
        <taxon>Papilionoideae</taxon>
        <taxon>50 kb inversion clade</taxon>
        <taxon>NPAAA clade</taxon>
        <taxon>indigoferoid/millettioid clade</taxon>
        <taxon>Phaseoleae</taxon>
        <taxon>Clitoria</taxon>
    </lineage>
</organism>
<evidence type="ECO:0000313" key="7">
    <source>
        <dbReference type="EMBL" id="KAK7317894.1"/>
    </source>
</evidence>
<dbReference type="Proteomes" id="UP001359559">
    <property type="component" value="Unassembled WGS sequence"/>
</dbReference>
<keyword evidence="4" id="KW-0418">Kinase</keyword>
<evidence type="ECO:0000256" key="1">
    <source>
        <dbReference type="ARBA" id="ARBA00022527"/>
    </source>
</evidence>
<dbReference type="PANTHER" id="PTHR27002">
    <property type="entry name" value="RECEPTOR-LIKE SERINE/THREONINE-PROTEIN KINASE SD1-8"/>
    <property type="match status" value="1"/>
</dbReference>
<dbReference type="InterPro" id="IPR011009">
    <property type="entry name" value="Kinase-like_dom_sf"/>
</dbReference>
<keyword evidence="1" id="KW-0723">Serine/threonine-protein kinase</keyword>
<evidence type="ECO:0000256" key="5">
    <source>
        <dbReference type="ARBA" id="ARBA00022840"/>
    </source>
</evidence>
<evidence type="ECO:0000259" key="6">
    <source>
        <dbReference type="Pfam" id="PF07714"/>
    </source>
</evidence>
<comment type="caution">
    <text evidence="7">The sequence shown here is derived from an EMBL/GenBank/DDBJ whole genome shotgun (WGS) entry which is preliminary data.</text>
</comment>
<evidence type="ECO:0000256" key="3">
    <source>
        <dbReference type="ARBA" id="ARBA00022741"/>
    </source>
</evidence>
<feature type="domain" description="Serine-threonine/tyrosine-protein kinase catalytic" evidence="6">
    <location>
        <begin position="51"/>
        <end position="98"/>
    </location>
</feature>
<dbReference type="Gene3D" id="1.10.510.10">
    <property type="entry name" value="Transferase(Phosphotransferase) domain 1"/>
    <property type="match status" value="1"/>
</dbReference>
<gene>
    <name evidence="7" type="ORF">RJT34_02501</name>
</gene>
<dbReference type="GO" id="GO:0005524">
    <property type="term" value="F:ATP binding"/>
    <property type="evidence" value="ECO:0007669"/>
    <property type="project" value="UniProtKB-KW"/>
</dbReference>
<evidence type="ECO:0000256" key="4">
    <source>
        <dbReference type="ARBA" id="ARBA00022777"/>
    </source>
</evidence>
<dbReference type="EMBL" id="JAYKXN010000001">
    <property type="protein sequence ID" value="KAK7317894.1"/>
    <property type="molecule type" value="Genomic_DNA"/>
</dbReference>
<evidence type="ECO:0000256" key="2">
    <source>
        <dbReference type="ARBA" id="ARBA00022679"/>
    </source>
</evidence>
<keyword evidence="8" id="KW-1185">Reference proteome</keyword>
<dbReference type="AlphaFoldDB" id="A0AAN9KIN3"/>
<keyword evidence="3" id="KW-0547">Nucleotide-binding</keyword>
<evidence type="ECO:0000313" key="8">
    <source>
        <dbReference type="Proteomes" id="UP001359559"/>
    </source>
</evidence>
<dbReference type="GO" id="GO:0004674">
    <property type="term" value="F:protein serine/threonine kinase activity"/>
    <property type="evidence" value="ECO:0007669"/>
    <property type="project" value="UniProtKB-KW"/>
</dbReference>
<keyword evidence="5" id="KW-0067">ATP-binding</keyword>
<proteinExistence type="predicted"/>
<name>A0AAN9KIN3_CLITE</name>
<protein>
    <recommendedName>
        <fullName evidence="6">Serine-threonine/tyrosine-protein kinase catalytic domain-containing protein</fullName>
    </recommendedName>
</protein>
<keyword evidence="2" id="KW-0808">Transferase</keyword>
<dbReference type="SUPFAM" id="SSF56112">
    <property type="entry name" value="Protein kinase-like (PK-like)"/>
    <property type="match status" value="1"/>
</dbReference>
<dbReference type="Pfam" id="PF07714">
    <property type="entry name" value="PK_Tyr_Ser-Thr"/>
    <property type="match status" value="1"/>
</dbReference>